<dbReference type="AlphaFoldDB" id="A0A0J7K232"/>
<reference evidence="1 2" key="1">
    <citation type="submission" date="2015-04" db="EMBL/GenBank/DDBJ databases">
        <title>Lasius niger genome sequencing.</title>
        <authorList>
            <person name="Konorov E.A."/>
            <person name="Nikitin M.A."/>
            <person name="Kirill M.V."/>
            <person name="Chang P."/>
        </authorList>
    </citation>
    <scope>NUCLEOTIDE SEQUENCE [LARGE SCALE GENOMIC DNA]</scope>
    <source>
        <tissue evidence="1">Whole</tissue>
    </source>
</reference>
<comment type="caution">
    <text evidence="1">The sequence shown here is derived from an EMBL/GenBank/DDBJ whole genome shotgun (WGS) entry which is preliminary data.</text>
</comment>
<dbReference type="PaxDb" id="67767-A0A0J7K232"/>
<dbReference type="EMBL" id="LBMM01016640">
    <property type="protein sequence ID" value="KMQ84354.1"/>
    <property type="molecule type" value="Genomic_DNA"/>
</dbReference>
<accession>A0A0J7K232</accession>
<dbReference type="STRING" id="67767.A0A0J7K232"/>
<keyword evidence="2" id="KW-1185">Reference proteome</keyword>
<dbReference type="Proteomes" id="UP000036403">
    <property type="component" value="Unassembled WGS sequence"/>
</dbReference>
<feature type="non-terminal residue" evidence="1">
    <location>
        <position position="276"/>
    </location>
</feature>
<sequence length="276" mass="32530">MKKILNIDKGLIVLRTYEAEKKLNDKLRNYLAEVIISLELKDDLDKRLLCDRLHMISQKIVEIFPTETKEIYIDIDYSSGICNTGKGKLYNKWYNKRRQLVNLNLIPGGRKGRQGIKQIDKINVSTEVHDALLWLRNSSQPWPKVLEYWQLTSSLRWLELIKGDLSIGEYMAQYPALDNEKGYTLLELDFERKYTDKHMKFFVNWPKLSVFLFEKLSLKLKDFSNNEVSDDLRTLKVLTGLSNLFPAINVRKQTKNIKEWRPSKAEIQESFFLHVK</sequence>
<evidence type="ECO:0000313" key="2">
    <source>
        <dbReference type="Proteomes" id="UP000036403"/>
    </source>
</evidence>
<name>A0A0J7K232_LASNI</name>
<proteinExistence type="predicted"/>
<dbReference type="OrthoDB" id="7553414at2759"/>
<protein>
    <submittedName>
        <fullName evidence="1">Uncharacterized protein</fullName>
    </submittedName>
</protein>
<gene>
    <name evidence="1" type="ORF">RF55_17900</name>
</gene>
<evidence type="ECO:0000313" key="1">
    <source>
        <dbReference type="EMBL" id="KMQ84354.1"/>
    </source>
</evidence>
<organism evidence="1 2">
    <name type="scientific">Lasius niger</name>
    <name type="common">Black garden ant</name>
    <dbReference type="NCBI Taxonomy" id="67767"/>
    <lineage>
        <taxon>Eukaryota</taxon>
        <taxon>Metazoa</taxon>
        <taxon>Ecdysozoa</taxon>
        <taxon>Arthropoda</taxon>
        <taxon>Hexapoda</taxon>
        <taxon>Insecta</taxon>
        <taxon>Pterygota</taxon>
        <taxon>Neoptera</taxon>
        <taxon>Endopterygota</taxon>
        <taxon>Hymenoptera</taxon>
        <taxon>Apocrita</taxon>
        <taxon>Aculeata</taxon>
        <taxon>Formicoidea</taxon>
        <taxon>Formicidae</taxon>
        <taxon>Formicinae</taxon>
        <taxon>Lasius</taxon>
        <taxon>Lasius</taxon>
    </lineage>
</organism>